<dbReference type="EMBL" id="BK032561">
    <property type="protein sequence ID" value="DAF47918.1"/>
    <property type="molecule type" value="Genomic_DNA"/>
</dbReference>
<sequence>MSTYEEVKKHFLCECQSYTYYEQKIAELQRDEAIYPLKAELFLAHADYARRMNYVKDKLSQLDDTTRAMIEYRYIKGFSAEKTSNIVGYAREEIPRKINKNLKKVLTM</sequence>
<reference evidence="1" key="1">
    <citation type="journal article" date="2021" name="Proc. Natl. Acad. Sci. U.S.A.">
        <title>A Catalog of Tens of Thousands of Viruses from Human Metagenomes Reveals Hidden Associations with Chronic Diseases.</title>
        <authorList>
            <person name="Tisza M.J."/>
            <person name="Buck C.B."/>
        </authorList>
    </citation>
    <scope>NUCLEOTIDE SEQUENCE</scope>
    <source>
        <strain evidence="1">Ct0D87</strain>
    </source>
</reference>
<protein>
    <submittedName>
        <fullName evidence="1">Uncharacterized protein</fullName>
    </submittedName>
</protein>
<name>A0A8S5SAG9_9CAUD</name>
<dbReference type="InterPro" id="IPR013324">
    <property type="entry name" value="RNA_pol_sigma_r3/r4-like"/>
</dbReference>
<accession>A0A8S5SAG9</accession>
<proteinExistence type="predicted"/>
<organism evidence="1">
    <name type="scientific">Siphoviridae sp. ct0D87</name>
    <dbReference type="NCBI Taxonomy" id="2827760"/>
    <lineage>
        <taxon>Viruses</taxon>
        <taxon>Duplodnaviria</taxon>
        <taxon>Heunggongvirae</taxon>
        <taxon>Uroviricota</taxon>
        <taxon>Caudoviricetes</taxon>
    </lineage>
</organism>
<dbReference type="SUPFAM" id="SSF88659">
    <property type="entry name" value="Sigma3 and sigma4 domains of RNA polymerase sigma factors"/>
    <property type="match status" value="1"/>
</dbReference>
<evidence type="ECO:0000313" key="1">
    <source>
        <dbReference type="EMBL" id="DAF47918.1"/>
    </source>
</evidence>